<evidence type="ECO:0000256" key="3">
    <source>
        <dbReference type="ARBA" id="ARBA00004496"/>
    </source>
</evidence>
<keyword evidence="8" id="KW-0653">Protein transport</keyword>
<evidence type="ECO:0000256" key="9">
    <source>
        <dbReference type="ARBA" id="ARBA00023242"/>
    </source>
</evidence>
<dbReference type="GO" id="GO:0015031">
    <property type="term" value="P:protein transport"/>
    <property type="evidence" value="ECO:0007669"/>
    <property type="project" value="UniProtKB-KW"/>
</dbReference>
<evidence type="ECO:0000256" key="1">
    <source>
        <dbReference type="ARBA" id="ARBA00003202"/>
    </source>
</evidence>
<dbReference type="OMA" id="DCYNDDE"/>
<dbReference type="GO" id="GO:0005634">
    <property type="term" value="C:nucleus"/>
    <property type="evidence" value="ECO:0007669"/>
    <property type="project" value="UniProtKB-SubCell"/>
</dbReference>
<feature type="compositionally biased region" description="Polar residues" evidence="10">
    <location>
        <begin position="118"/>
        <end position="130"/>
    </location>
</feature>
<evidence type="ECO:0000256" key="4">
    <source>
        <dbReference type="ARBA" id="ARBA00010218"/>
    </source>
</evidence>
<dbReference type="Pfam" id="PF08574">
    <property type="entry name" value="Iwr1"/>
    <property type="match status" value="1"/>
</dbReference>
<reference evidence="12 13" key="1">
    <citation type="submission" date="2018-04" db="EMBL/GenBank/DDBJ databases">
        <title>The genome of golden apple snail Pomacea canaliculata provides insight into stress tolerance and invasive adaptation.</title>
        <authorList>
            <person name="Liu C."/>
            <person name="Liu B."/>
            <person name="Ren Y."/>
            <person name="Zhang Y."/>
            <person name="Wang H."/>
            <person name="Li S."/>
            <person name="Jiang F."/>
            <person name="Yin L."/>
            <person name="Zhang G."/>
            <person name="Qian W."/>
            <person name="Fan W."/>
        </authorList>
    </citation>
    <scope>NUCLEOTIDE SEQUENCE [LARGE SCALE GENOMIC DNA]</scope>
    <source>
        <strain evidence="12">SZHN2017</strain>
        <tissue evidence="12">Muscle</tissue>
    </source>
</reference>
<evidence type="ECO:0000256" key="2">
    <source>
        <dbReference type="ARBA" id="ARBA00004123"/>
    </source>
</evidence>
<evidence type="ECO:0000256" key="5">
    <source>
        <dbReference type="ARBA" id="ARBA00017036"/>
    </source>
</evidence>
<dbReference type="PANTHER" id="PTHR31196:SF2">
    <property type="entry name" value="RNA POLYMERASE II NUCLEAR LOCALIZATION PROTEIN SLC7A6OS-RELATED"/>
    <property type="match status" value="1"/>
</dbReference>
<evidence type="ECO:0000256" key="7">
    <source>
        <dbReference type="ARBA" id="ARBA00022490"/>
    </source>
</evidence>
<feature type="compositionally biased region" description="Basic and acidic residues" evidence="10">
    <location>
        <begin position="134"/>
        <end position="145"/>
    </location>
</feature>
<dbReference type="EMBL" id="PZQS01000012">
    <property type="protein sequence ID" value="PVD20385.1"/>
    <property type="molecule type" value="Genomic_DNA"/>
</dbReference>
<comment type="caution">
    <text evidence="12">The sequence shown here is derived from an EMBL/GenBank/DDBJ whole genome shotgun (WGS) entry which is preliminary data.</text>
</comment>
<feature type="region of interest" description="Disordered" evidence="10">
    <location>
        <begin position="279"/>
        <end position="298"/>
    </location>
</feature>
<feature type="compositionally biased region" description="Polar residues" evidence="10">
    <location>
        <begin position="373"/>
        <end position="387"/>
    </location>
</feature>
<evidence type="ECO:0000256" key="10">
    <source>
        <dbReference type="SAM" id="MobiDB-lite"/>
    </source>
</evidence>
<comment type="similarity">
    <text evidence="4">Belongs to the IWR1/SLC7A6OS family.</text>
</comment>
<gene>
    <name evidence="12" type="ORF">C0Q70_18539</name>
</gene>
<feature type="region of interest" description="Disordered" evidence="10">
    <location>
        <begin position="118"/>
        <end position="145"/>
    </location>
</feature>
<keyword evidence="9" id="KW-0539">Nucleus</keyword>
<name>A0A2T7NGV8_POMCA</name>
<dbReference type="GO" id="GO:0032502">
    <property type="term" value="P:developmental process"/>
    <property type="evidence" value="ECO:0007669"/>
    <property type="project" value="TreeGrafter"/>
</dbReference>
<comment type="subcellular location">
    <subcellularLocation>
        <location evidence="3">Cytoplasm</location>
    </subcellularLocation>
    <subcellularLocation>
        <location evidence="2">Nucleus</location>
    </subcellularLocation>
</comment>
<dbReference type="GO" id="GO:0005737">
    <property type="term" value="C:cytoplasm"/>
    <property type="evidence" value="ECO:0007669"/>
    <property type="project" value="UniProtKB-SubCell"/>
</dbReference>
<feature type="compositionally biased region" description="Basic and acidic residues" evidence="10">
    <location>
        <begin position="289"/>
        <end position="298"/>
    </location>
</feature>
<evidence type="ECO:0000256" key="8">
    <source>
        <dbReference type="ARBA" id="ARBA00022927"/>
    </source>
</evidence>
<dbReference type="Proteomes" id="UP000245119">
    <property type="component" value="Linkage Group LG12"/>
</dbReference>
<proteinExistence type="inferred from homology"/>
<dbReference type="InterPro" id="IPR040218">
    <property type="entry name" value="SLC7A6OS"/>
</dbReference>
<dbReference type="STRING" id="400727.A0A2T7NGV8"/>
<sequence length="387" mass="43382">MAAVVRVKRRIDEDPAEALIISCKRLKEDARLEASNSSEIIRLSYAGTLASKDASVSTHIRDSLRKQTLQAQYKQHSVDVAGSARAKSRAAAKASRYKIVCSKRAVDLDCLDISSGNKPNSQKVLASGSQSEEENVKKTVHPESHSLEEVSGSEDAVVSCVVNDHQSSGFVEDLPETAGNRTDKEVFMYDVEEDGQPELTSTNQVATGSSGITCNGLELISRRGNTLAHASRQPFVYDLYFSELEMQDFRSLEEILYIEAMHDDLAMQADREEVCEEVYDDEDDSNDESNWRNDYPDEDPHFLENNVAYVHNNDMELLEYDSYHYGDEDSLNEWMTSRCAIGEDGISSDDEDPLHSTGQRHTSYRQYMRQVHQEMTSNGSDISSSED</sequence>
<comment type="function">
    <text evidence="1">Directs RNA polymerase II nuclear import.</text>
</comment>
<dbReference type="OrthoDB" id="6255506at2759"/>
<keyword evidence="7" id="KW-0963">Cytoplasm</keyword>
<accession>A0A2T7NGV8</accession>
<dbReference type="PANTHER" id="PTHR31196">
    <property type="entry name" value="RNA POLYMERASE II NUCLEAR LOCALIZATION PROTEIN SLC7A6OS-RELATED"/>
    <property type="match status" value="1"/>
</dbReference>
<keyword evidence="6" id="KW-0813">Transport</keyword>
<keyword evidence="13" id="KW-1185">Reference proteome</keyword>
<evidence type="ECO:0000313" key="12">
    <source>
        <dbReference type="EMBL" id="PVD20385.1"/>
    </source>
</evidence>
<organism evidence="12 13">
    <name type="scientific">Pomacea canaliculata</name>
    <name type="common">Golden apple snail</name>
    <dbReference type="NCBI Taxonomy" id="400727"/>
    <lineage>
        <taxon>Eukaryota</taxon>
        <taxon>Metazoa</taxon>
        <taxon>Spiralia</taxon>
        <taxon>Lophotrochozoa</taxon>
        <taxon>Mollusca</taxon>
        <taxon>Gastropoda</taxon>
        <taxon>Caenogastropoda</taxon>
        <taxon>Architaenioglossa</taxon>
        <taxon>Ampullarioidea</taxon>
        <taxon>Ampullariidae</taxon>
        <taxon>Pomacea</taxon>
    </lineage>
</organism>
<evidence type="ECO:0000256" key="6">
    <source>
        <dbReference type="ARBA" id="ARBA00022448"/>
    </source>
</evidence>
<protein>
    <recommendedName>
        <fullName evidence="5">Probable RNA polymerase II nuclear localization protein SLC7A6OS</fullName>
    </recommendedName>
</protein>
<evidence type="ECO:0000259" key="11">
    <source>
        <dbReference type="Pfam" id="PF08574"/>
    </source>
</evidence>
<dbReference type="AlphaFoldDB" id="A0A2T7NGV8"/>
<dbReference type="InterPro" id="IPR013883">
    <property type="entry name" value="TF_Iwr1_dom"/>
</dbReference>
<evidence type="ECO:0000313" key="13">
    <source>
        <dbReference type="Proteomes" id="UP000245119"/>
    </source>
</evidence>
<feature type="region of interest" description="Disordered" evidence="10">
    <location>
        <begin position="368"/>
        <end position="387"/>
    </location>
</feature>
<feature type="domain" description="Transcription factor Iwr1" evidence="11">
    <location>
        <begin position="235"/>
        <end position="299"/>
    </location>
</feature>